<feature type="transmembrane region" description="Helical" evidence="1">
    <location>
        <begin position="18"/>
        <end position="39"/>
    </location>
</feature>
<dbReference type="RefSeq" id="YP_010738934.1">
    <property type="nucleotide sequence ID" value="NC_073033.1"/>
</dbReference>
<evidence type="ECO:0000256" key="1">
    <source>
        <dbReference type="SAM" id="Phobius"/>
    </source>
</evidence>
<evidence type="ECO:0000313" key="3">
    <source>
        <dbReference type="Proteomes" id="UP000516126"/>
    </source>
</evidence>
<protein>
    <submittedName>
        <fullName evidence="2">Uncharacterized protein</fullName>
    </submittedName>
</protein>
<keyword evidence="1" id="KW-0472">Membrane</keyword>
<keyword evidence="1" id="KW-1133">Transmembrane helix</keyword>
<evidence type="ECO:0000313" key="2">
    <source>
        <dbReference type="EMBL" id="QNN97204.1"/>
    </source>
</evidence>
<dbReference type="GeneID" id="79586316"/>
<sequence length="59" mass="5945">MCELDEGNDDGLRAARGITLAVGLSVVFWAVVVGSVVLARGCHGVPSGHSRPALASKAA</sequence>
<dbReference type="KEGG" id="vg:79586316"/>
<keyword evidence="1" id="KW-0812">Transmembrane</keyword>
<reference evidence="2 3" key="1">
    <citation type="submission" date="2020-06" db="EMBL/GenBank/DDBJ databases">
        <authorList>
            <person name="Tamanaha E."/>
            <person name="Walsh S.E."/>
            <person name="Anton B.P."/>
            <person name="Fomenkov A."/>
            <person name="Xu S.-Y."/>
            <person name="Weigele P.R."/>
        </authorList>
    </citation>
    <scope>NUCLEOTIDE SEQUENCE [LARGE SCALE GENOMIC DNA]</scope>
</reference>
<name>A0A7G9UT49_9CAUD</name>
<dbReference type="EMBL" id="MT664984">
    <property type="protein sequence ID" value="QNN97204.1"/>
    <property type="molecule type" value="Genomic_DNA"/>
</dbReference>
<accession>A0A7G9UT49</accession>
<keyword evidence="3" id="KW-1185">Reference proteome</keyword>
<proteinExistence type="predicted"/>
<organism evidence="2 3">
    <name type="scientific">Xanthomonas phage Xp12</name>
    <dbReference type="NCBI Taxonomy" id="2746072"/>
    <lineage>
        <taxon>Viruses</taxon>
        <taxon>Duplodnaviria</taxon>
        <taxon>Heunggongvirae</taxon>
        <taxon>Uroviricota</taxon>
        <taxon>Caudoviricetes</taxon>
        <taxon>Mesyanzhinovviridae</taxon>
        <taxon>Bradleyvirinae</taxon>
        <taxon>Bosavirus</taxon>
        <taxon>Bosavirus Xp12</taxon>
    </lineage>
</organism>
<dbReference type="Proteomes" id="UP000516126">
    <property type="component" value="Segment"/>
</dbReference>